<dbReference type="EMBL" id="BMHA01000007">
    <property type="protein sequence ID" value="GGI06743.1"/>
    <property type="molecule type" value="Genomic_DNA"/>
</dbReference>
<organism evidence="10 11">
    <name type="scientific">Egicoccus halophilus</name>
    <dbReference type="NCBI Taxonomy" id="1670830"/>
    <lineage>
        <taxon>Bacteria</taxon>
        <taxon>Bacillati</taxon>
        <taxon>Actinomycetota</taxon>
        <taxon>Nitriliruptoria</taxon>
        <taxon>Egicoccales</taxon>
        <taxon>Egicoccaceae</taxon>
        <taxon>Egicoccus</taxon>
    </lineage>
</organism>
<dbReference type="PANTHER" id="PTHR30193">
    <property type="entry name" value="ABC TRANSPORTER PERMEASE PROTEIN"/>
    <property type="match status" value="1"/>
</dbReference>
<keyword evidence="5 7" id="KW-1133">Transmembrane helix</keyword>
<feature type="transmembrane region" description="Helical" evidence="7">
    <location>
        <begin position="247"/>
        <end position="269"/>
    </location>
</feature>
<evidence type="ECO:0000259" key="9">
    <source>
        <dbReference type="PROSITE" id="PS50928"/>
    </source>
</evidence>
<evidence type="ECO:0000256" key="7">
    <source>
        <dbReference type="RuleBase" id="RU363032"/>
    </source>
</evidence>
<evidence type="ECO:0000256" key="3">
    <source>
        <dbReference type="ARBA" id="ARBA00022475"/>
    </source>
</evidence>
<feature type="region of interest" description="Disordered" evidence="8">
    <location>
        <begin position="1"/>
        <end position="26"/>
    </location>
</feature>
<dbReference type="InterPro" id="IPR035906">
    <property type="entry name" value="MetI-like_sf"/>
</dbReference>
<feature type="transmembrane region" description="Helical" evidence="7">
    <location>
        <begin position="351"/>
        <end position="370"/>
    </location>
</feature>
<keyword evidence="11" id="KW-1185">Reference proteome</keyword>
<evidence type="ECO:0000256" key="8">
    <source>
        <dbReference type="SAM" id="MobiDB-lite"/>
    </source>
</evidence>
<feature type="transmembrane region" description="Helical" evidence="7">
    <location>
        <begin position="63"/>
        <end position="83"/>
    </location>
</feature>
<comment type="subcellular location">
    <subcellularLocation>
        <location evidence="1 7">Cell membrane</location>
        <topology evidence="1 7">Multi-pass membrane protein</topology>
    </subcellularLocation>
</comment>
<evidence type="ECO:0000256" key="1">
    <source>
        <dbReference type="ARBA" id="ARBA00004651"/>
    </source>
</evidence>
<keyword evidence="2 7" id="KW-0813">Transport</keyword>
<proteinExistence type="inferred from homology"/>
<name>A0A8J3AEX6_9ACTN</name>
<dbReference type="AlphaFoldDB" id="A0A8J3AEX6"/>
<evidence type="ECO:0000313" key="11">
    <source>
        <dbReference type="Proteomes" id="UP000650511"/>
    </source>
</evidence>
<dbReference type="PANTHER" id="PTHR30193:SF18">
    <property type="entry name" value="OSMOPROTECTIVE COMPOUNDS UPTAKE PERMEASE PROTEIN GGTC"/>
    <property type="match status" value="1"/>
</dbReference>
<keyword evidence="3" id="KW-1003">Cell membrane</keyword>
<reference evidence="10" key="2">
    <citation type="submission" date="2020-09" db="EMBL/GenBank/DDBJ databases">
        <authorList>
            <person name="Sun Q."/>
            <person name="Zhou Y."/>
        </authorList>
    </citation>
    <scope>NUCLEOTIDE SEQUENCE</scope>
    <source>
        <strain evidence="10">CGMCC 1.14988</strain>
    </source>
</reference>
<protein>
    <submittedName>
        <fullName evidence="10">Alpha-glucoside ABC transporter permease</fullName>
    </submittedName>
</protein>
<feature type="transmembrane region" description="Helical" evidence="7">
    <location>
        <begin position="158"/>
        <end position="179"/>
    </location>
</feature>
<dbReference type="RefSeq" id="WP_205745472.1">
    <property type="nucleotide sequence ID" value="NZ_BMHA01000007.1"/>
</dbReference>
<feature type="transmembrane region" description="Helical" evidence="7">
    <location>
        <begin position="290"/>
        <end position="315"/>
    </location>
</feature>
<feature type="transmembrane region" description="Helical" evidence="7">
    <location>
        <begin position="191"/>
        <end position="211"/>
    </location>
</feature>
<keyword evidence="6 7" id="KW-0472">Membrane</keyword>
<dbReference type="CDD" id="cd06261">
    <property type="entry name" value="TM_PBP2"/>
    <property type="match status" value="1"/>
</dbReference>
<dbReference type="SUPFAM" id="SSF161098">
    <property type="entry name" value="MetI-like"/>
    <property type="match status" value="1"/>
</dbReference>
<feature type="domain" description="ABC transmembrane type-1" evidence="9">
    <location>
        <begin position="154"/>
        <end position="371"/>
    </location>
</feature>
<evidence type="ECO:0000256" key="4">
    <source>
        <dbReference type="ARBA" id="ARBA00022692"/>
    </source>
</evidence>
<feature type="transmembrane region" description="Helical" evidence="7">
    <location>
        <begin position="103"/>
        <end position="120"/>
    </location>
</feature>
<dbReference type="InterPro" id="IPR051393">
    <property type="entry name" value="ABC_transporter_permease"/>
</dbReference>
<evidence type="ECO:0000256" key="2">
    <source>
        <dbReference type="ARBA" id="ARBA00022448"/>
    </source>
</evidence>
<keyword evidence="4 7" id="KW-0812">Transmembrane</keyword>
<dbReference type="PROSITE" id="PS50928">
    <property type="entry name" value="ABC_TM1"/>
    <property type="match status" value="1"/>
</dbReference>
<dbReference type="Proteomes" id="UP000650511">
    <property type="component" value="Unassembled WGS sequence"/>
</dbReference>
<dbReference type="InterPro" id="IPR000515">
    <property type="entry name" value="MetI-like"/>
</dbReference>
<sequence>MTTTPPPPTTQVEDEDTDASPVVPGQASDPKKLAIGIGLLVLTAFIALTAFEWMRTTEANRAFVVAVALLVGVVGVFAMFLLLDRVTDGLPLRLQETVRPWMYVGPALVLLGIFLLYPAIRTIILGFQGPNGTDFVGAGNFANIWSDGSLRRSVVNTLMWMIVVPALAVSIGLVFAVLADRLRRGESLAKSLIFLPMAISFVGASVVWGFVYDFQAFGNQTGLLNGLMVALGRDPVAWTSVYPWNNFFLMIIMVWMQTGFAMVILSAAIKGVPEDIIEAARIDGASELQVFARIIVPSIMSAIVVVTTTMIINVLKIFDIVWVMTGGRDGTEVIAERMIRWSFTFRDQGQGAAIATMLFVLVIPVMVWNVKRFRAEEEIR</sequence>
<dbReference type="Gene3D" id="1.10.3720.10">
    <property type="entry name" value="MetI-like"/>
    <property type="match status" value="1"/>
</dbReference>
<feature type="transmembrane region" description="Helical" evidence="7">
    <location>
        <begin position="33"/>
        <end position="51"/>
    </location>
</feature>
<evidence type="ECO:0000313" key="10">
    <source>
        <dbReference type="EMBL" id="GGI06743.1"/>
    </source>
</evidence>
<accession>A0A8J3AEX6</accession>
<evidence type="ECO:0000256" key="5">
    <source>
        <dbReference type="ARBA" id="ARBA00022989"/>
    </source>
</evidence>
<dbReference type="GO" id="GO:0055085">
    <property type="term" value="P:transmembrane transport"/>
    <property type="evidence" value="ECO:0007669"/>
    <property type="project" value="InterPro"/>
</dbReference>
<gene>
    <name evidence="10" type="ORF">GCM10011354_20620</name>
</gene>
<evidence type="ECO:0000256" key="6">
    <source>
        <dbReference type="ARBA" id="ARBA00023136"/>
    </source>
</evidence>
<dbReference type="SUPFAM" id="SSF160964">
    <property type="entry name" value="MalF N-terminal region-like"/>
    <property type="match status" value="1"/>
</dbReference>
<dbReference type="Pfam" id="PF00528">
    <property type="entry name" value="BPD_transp_1"/>
    <property type="match status" value="1"/>
</dbReference>
<comment type="similarity">
    <text evidence="7">Belongs to the binding-protein-dependent transport system permease family.</text>
</comment>
<reference evidence="10" key="1">
    <citation type="journal article" date="2014" name="Int. J. Syst. Evol. Microbiol.">
        <title>Complete genome sequence of Corynebacterium casei LMG S-19264T (=DSM 44701T), isolated from a smear-ripened cheese.</title>
        <authorList>
            <consortium name="US DOE Joint Genome Institute (JGI-PGF)"/>
            <person name="Walter F."/>
            <person name="Albersmeier A."/>
            <person name="Kalinowski J."/>
            <person name="Ruckert C."/>
        </authorList>
    </citation>
    <scope>NUCLEOTIDE SEQUENCE</scope>
    <source>
        <strain evidence="10">CGMCC 1.14988</strain>
    </source>
</reference>
<comment type="caution">
    <text evidence="10">The sequence shown here is derived from an EMBL/GenBank/DDBJ whole genome shotgun (WGS) entry which is preliminary data.</text>
</comment>
<dbReference type="GO" id="GO:0005886">
    <property type="term" value="C:plasma membrane"/>
    <property type="evidence" value="ECO:0007669"/>
    <property type="project" value="UniProtKB-SubCell"/>
</dbReference>